<feature type="compositionally biased region" description="Basic residues" evidence="1">
    <location>
        <begin position="433"/>
        <end position="444"/>
    </location>
</feature>
<feature type="region of interest" description="Disordered" evidence="1">
    <location>
        <begin position="419"/>
        <end position="463"/>
    </location>
</feature>
<sequence>MSTKSPTKIVCENSNEVMKKEKEIPKVLIDTWISIAARIFDRMCEKVDSPFFVSFPQIISNLAFLISTCEAENTIGLRKEFNAITGQNISNIQTRELIDTTLDFVRSWNTELFNVSKPGYHKAAKRVICHPKHAKSYTFNTFKTLRRFEVELKIFEGSQEICNWLDKHLKFEEPTGNRVLTLWSNEDVIENQAVVKKSSKKLLKMQNEQGMQFLENSAHNRQELKAEKKTPILVWAAHLMIAIHPEVMDSSAIYKINRREYLKLQETRTRRIKLVHVVQPENDWNTLIIPTAQKSLQIAIFYNDDRNSKNRPNLEKIREIMKKLDENKQFCLFTTKKRQENGRIRDIYLPYWNSSHFRGMNLAEHFLACLEMNSIFYAGGFGDLAAPDAEPSASSFPNRVHHIQHHSVVTIVNAPPHTALKIDPTPSASPKSRQTRRLLHRSLSRSKSSQKSEQTTKSVANSSISVTSATATSLKSAVEMQYDEIITEPFILIVWDKTKEQPVFIGKMTENRENVSDSAKKTKFEQRDWCSIC</sequence>
<dbReference type="EMBL" id="CANHGI010000003">
    <property type="protein sequence ID" value="CAI5445000.1"/>
    <property type="molecule type" value="Genomic_DNA"/>
</dbReference>
<dbReference type="AlphaFoldDB" id="A0A9P1N234"/>
<accession>A0A9P1N234</accession>
<organism evidence="2 3">
    <name type="scientific">Caenorhabditis angaria</name>
    <dbReference type="NCBI Taxonomy" id="860376"/>
    <lineage>
        <taxon>Eukaryota</taxon>
        <taxon>Metazoa</taxon>
        <taxon>Ecdysozoa</taxon>
        <taxon>Nematoda</taxon>
        <taxon>Chromadorea</taxon>
        <taxon>Rhabditida</taxon>
        <taxon>Rhabditina</taxon>
        <taxon>Rhabditomorpha</taxon>
        <taxon>Rhabditoidea</taxon>
        <taxon>Rhabditidae</taxon>
        <taxon>Peloderinae</taxon>
        <taxon>Caenorhabditis</taxon>
    </lineage>
</organism>
<feature type="compositionally biased region" description="Low complexity" evidence="1">
    <location>
        <begin position="445"/>
        <end position="463"/>
    </location>
</feature>
<evidence type="ECO:0000256" key="1">
    <source>
        <dbReference type="SAM" id="MobiDB-lite"/>
    </source>
</evidence>
<reference evidence="2" key="1">
    <citation type="submission" date="2022-11" db="EMBL/GenBank/DDBJ databases">
        <authorList>
            <person name="Kikuchi T."/>
        </authorList>
    </citation>
    <scope>NUCLEOTIDE SEQUENCE</scope>
    <source>
        <strain evidence="2">PS1010</strain>
    </source>
</reference>
<protein>
    <submittedName>
        <fullName evidence="2">Uncharacterized protein</fullName>
    </submittedName>
</protein>
<dbReference type="OrthoDB" id="5787578at2759"/>
<dbReference type="Proteomes" id="UP001152747">
    <property type="component" value="Unassembled WGS sequence"/>
</dbReference>
<keyword evidence="3" id="KW-1185">Reference proteome</keyword>
<proteinExistence type="predicted"/>
<evidence type="ECO:0000313" key="2">
    <source>
        <dbReference type="EMBL" id="CAI5445000.1"/>
    </source>
</evidence>
<name>A0A9P1N234_9PELO</name>
<comment type="caution">
    <text evidence="2">The sequence shown here is derived from an EMBL/GenBank/DDBJ whole genome shotgun (WGS) entry which is preliminary data.</text>
</comment>
<gene>
    <name evidence="2" type="ORF">CAMP_LOCUS7637</name>
</gene>
<evidence type="ECO:0000313" key="3">
    <source>
        <dbReference type="Proteomes" id="UP001152747"/>
    </source>
</evidence>